<dbReference type="Pfam" id="PF11951">
    <property type="entry name" value="Fungal_trans_2"/>
    <property type="match status" value="1"/>
</dbReference>
<comment type="caution">
    <text evidence="4">The sequence shown here is derived from an EMBL/GenBank/DDBJ whole genome shotgun (WGS) entry which is preliminary data.</text>
</comment>
<dbReference type="SMART" id="SM00066">
    <property type="entry name" value="GAL4"/>
    <property type="match status" value="1"/>
</dbReference>
<dbReference type="EMBL" id="ML978133">
    <property type="protein sequence ID" value="KAF2094851.1"/>
    <property type="molecule type" value="Genomic_DNA"/>
</dbReference>
<name>A0A9P4I498_9PEZI</name>
<dbReference type="CDD" id="cd00067">
    <property type="entry name" value="GAL4"/>
    <property type="match status" value="1"/>
</dbReference>
<organism evidence="4 5">
    <name type="scientific">Rhizodiscina lignyota</name>
    <dbReference type="NCBI Taxonomy" id="1504668"/>
    <lineage>
        <taxon>Eukaryota</taxon>
        <taxon>Fungi</taxon>
        <taxon>Dikarya</taxon>
        <taxon>Ascomycota</taxon>
        <taxon>Pezizomycotina</taxon>
        <taxon>Dothideomycetes</taxon>
        <taxon>Pleosporomycetidae</taxon>
        <taxon>Aulographales</taxon>
        <taxon>Rhizodiscinaceae</taxon>
        <taxon>Rhizodiscina</taxon>
    </lineage>
</organism>
<feature type="compositionally biased region" description="Polar residues" evidence="2">
    <location>
        <begin position="66"/>
        <end position="79"/>
    </location>
</feature>
<dbReference type="PROSITE" id="PS00463">
    <property type="entry name" value="ZN2_CY6_FUNGAL_1"/>
    <property type="match status" value="1"/>
</dbReference>
<dbReference type="Proteomes" id="UP000799772">
    <property type="component" value="Unassembled WGS sequence"/>
</dbReference>
<dbReference type="PANTHER" id="PTHR47784">
    <property type="entry name" value="STEROL UPTAKE CONTROL PROTEIN 2"/>
    <property type="match status" value="1"/>
</dbReference>
<keyword evidence="1" id="KW-0539">Nucleus</keyword>
<dbReference type="InterPro" id="IPR021858">
    <property type="entry name" value="Fun_TF"/>
</dbReference>
<dbReference type="OrthoDB" id="4937900at2759"/>
<dbReference type="PANTHER" id="PTHR47784:SF5">
    <property type="entry name" value="STEROL UPTAKE CONTROL PROTEIN 2"/>
    <property type="match status" value="1"/>
</dbReference>
<evidence type="ECO:0000313" key="5">
    <source>
        <dbReference type="Proteomes" id="UP000799772"/>
    </source>
</evidence>
<dbReference type="GO" id="GO:0008270">
    <property type="term" value="F:zinc ion binding"/>
    <property type="evidence" value="ECO:0007669"/>
    <property type="project" value="InterPro"/>
</dbReference>
<evidence type="ECO:0000256" key="1">
    <source>
        <dbReference type="ARBA" id="ARBA00023242"/>
    </source>
</evidence>
<gene>
    <name evidence="4" type="ORF">NA57DRAFT_60262</name>
</gene>
<sequence length="412" mass="46285">MSQRRFHSKSRHGCLQCKKNRTKCDENRPKCGRCERIGVNCSLIDQPSDWIFIPAKDVEGQKEQTDTNSADSGSNPSSTSKEHSNDSSGDPGSFAISTPSTEQPNVEAHFTDVERERLRLMAHWTLHTSKSISDITIPEDRDQSLWSDWVTELALENDFLLHGLLSLSALHFALCDISRQKYTMSAIHHHGLGIALFRPFLSNIAAIKSEGANRFDAAFACSCIVTFYSFGIQRFSESGMDPIANIHQVLVLLRRSAVIVKSDHEALLRSRWSVLLLPIPPSERLPDEIEDMLSKLLQRTSLVVSTATEKDIYTSAIQTLRNNLSAAVTYGRAQLTLTLFPILSPTEFWEMVCVGEPLALAILANYAVALYWLRDNIWMQGWGEETVDAVREALPPEWHDCIAWALRETGRT</sequence>
<dbReference type="PROSITE" id="PS50048">
    <property type="entry name" value="ZN2_CY6_FUNGAL_2"/>
    <property type="match status" value="1"/>
</dbReference>
<reference evidence="4" key="1">
    <citation type="journal article" date="2020" name="Stud. Mycol.">
        <title>101 Dothideomycetes genomes: a test case for predicting lifestyles and emergence of pathogens.</title>
        <authorList>
            <person name="Haridas S."/>
            <person name="Albert R."/>
            <person name="Binder M."/>
            <person name="Bloem J."/>
            <person name="Labutti K."/>
            <person name="Salamov A."/>
            <person name="Andreopoulos B."/>
            <person name="Baker S."/>
            <person name="Barry K."/>
            <person name="Bills G."/>
            <person name="Bluhm B."/>
            <person name="Cannon C."/>
            <person name="Castanera R."/>
            <person name="Culley D."/>
            <person name="Daum C."/>
            <person name="Ezra D."/>
            <person name="Gonzalez J."/>
            <person name="Henrissat B."/>
            <person name="Kuo A."/>
            <person name="Liang C."/>
            <person name="Lipzen A."/>
            <person name="Lutzoni F."/>
            <person name="Magnuson J."/>
            <person name="Mondo S."/>
            <person name="Nolan M."/>
            <person name="Ohm R."/>
            <person name="Pangilinan J."/>
            <person name="Park H.-J."/>
            <person name="Ramirez L."/>
            <person name="Alfaro M."/>
            <person name="Sun H."/>
            <person name="Tritt A."/>
            <person name="Yoshinaga Y."/>
            <person name="Zwiers L.-H."/>
            <person name="Turgeon B."/>
            <person name="Goodwin S."/>
            <person name="Spatafora J."/>
            <person name="Crous P."/>
            <person name="Grigoriev I."/>
        </authorList>
    </citation>
    <scope>NUCLEOTIDE SEQUENCE</scope>
    <source>
        <strain evidence="4">CBS 133067</strain>
    </source>
</reference>
<dbReference type="InterPro" id="IPR036864">
    <property type="entry name" value="Zn2-C6_fun-type_DNA-bd_sf"/>
</dbReference>
<dbReference type="Pfam" id="PF00172">
    <property type="entry name" value="Zn_clus"/>
    <property type="match status" value="1"/>
</dbReference>
<dbReference type="GO" id="GO:0001228">
    <property type="term" value="F:DNA-binding transcription activator activity, RNA polymerase II-specific"/>
    <property type="evidence" value="ECO:0007669"/>
    <property type="project" value="TreeGrafter"/>
</dbReference>
<keyword evidence="5" id="KW-1185">Reference proteome</keyword>
<dbReference type="AlphaFoldDB" id="A0A9P4I498"/>
<dbReference type="Gene3D" id="4.10.240.10">
    <property type="entry name" value="Zn(2)-C6 fungal-type DNA-binding domain"/>
    <property type="match status" value="1"/>
</dbReference>
<dbReference type="InterPro" id="IPR053157">
    <property type="entry name" value="Sterol_Uptake_Regulator"/>
</dbReference>
<dbReference type="InterPro" id="IPR001138">
    <property type="entry name" value="Zn2Cys6_DnaBD"/>
</dbReference>
<feature type="domain" description="Zn(2)-C6 fungal-type" evidence="3">
    <location>
        <begin position="13"/>
        <end position="43"/>
    </location>
</feature>
<evidence type="ECO:0000256" key="2">
    <source>
        <dbReference type="SAM" id="MobiDB-lite"/>
    </source>
</evidence>
<proteinExistence type="predicted"/>
<evidence type="ECO:0000313" key="4">
    <source>
        <dbReference type="EMBL" id="KAF2094851.1"/>
    </source>
</evidence>
<protein>
    <recommendedName>
        <fullName evidence="3">Zn(2)-C6 fungal-type domain-containing protein</fullName>
    </recommendedName>
</protein>
<feature type="compositionally biased region" description="Polar residues" evidence="2">
    <location>
        <begin position="86"/>
        <end position="104"/>
    </location>
</feature>
<dbReference type="SUPFAM" id="SSF57701">
    <property type="entry name" value="Zn2/Cys6 DNA-binding domain"/>
    <property type="match status" value="1"/>
</dbReference>
<accession>A0A9P4I498</accession>
<evidence type="ECO:0000259" key="3">
    <source>
        <dbReference type="PROSITE" id="PS50048"/>
    </source>
</evidence>
<feature type="region of interest" description="Disordered" evidence="2">
    <location>
        <begin position="59"/>
        <end position="107"/>
    </location>
</feature>